<gene>
    <name evidence="1" type="ORF">TCIL3000_0_15220</name>
</gene>
<dbReference type="EMBL" id="CAEQ01002362">
    <property type="protein sequence ID" value="CCD16612.1"/>
    <property type="molecule type" value="Genomic_DNA"/>
</dbReference>
<sequence length="131" mass="14171">MLLDGGVGYRGEADDKGKISGDMKAPGEHGDIASTLRFAFPSHLHKVVGGHPFDEAKKHFLPEPGVHKGALVVFKYWWTPDVGRLLHQPAGPVVLCQHPEGDVHPFEAVTPSSSPRCLCFPSSLRTIALVN</sequence>
<keyword evidence="2" id="KW-1185">Reference proteome</keyword>
<comment type="caution">
    <text evidence="1">The sequence shown here is derived from an EMBL/GenBank/DDBJ whole genome shotgun (WGS) entry which is preliminary data.</text>
</comment>
<name>F9WH23_TRYCI</name>
<dbReference type="Proteomes" id="UP000000702">
    <property type="component" value="Unassembled WGS sequence"/>
</dbReference>
<proteinExistence type="predicted"/>
<reference evidence="1 2" key="2">
    <citation type="journal article" date="2012" name="Proc. Natl. Acad. Sci. U.S.A.">
        <title>Antigenic diversity is generated by distinct evolutionary mechanisms in African trypanosome species.</title>
        <authorList>
            <person name="Jackson A.P."/>
            <person name="Berry A."/>
            <person name="Aslett M."/>
            <person name="Allison H.C."/>
            <person name="Burton P."/>
            <person name="Vavrova-Anderson J."/>
            <person name="Brown R."/>
            <person name="Browne H."/>
            <person name="Corton N."/>
            <person name="Hauser H."/>
            <person name="Gamble J."/>
            <person name="Gilderthorp R."/>
            <person name="Marcello L."/>
            <person name="McQuillan J."/>
            <person name="Otto T.D."/>
            <person name="Quail M.A."/>
            <person name="Sanders M.J."/>
            <person name="van Tonder A."/>
            <person name="Ginger M.L."/>
            <person name="Field M.C."/>
            <person name="Barry J.D."/>
            <person name="Hertz-Fowler C."/>
            <person name="Berriman M."/>
        </authorList>
    </citation>
    <scope>NUCLEOTIDE SEQUENCE [LARGE SCALE GENOMIC DNA]</scope>
    <source>
        <strain evidence="1 2">IL3000</strain>
    </source>
</reference>
<protein>
    <submittedName>
        <fullName evidence="1">Uncharacterized protein</fullName>
    </submittedName>
</protein>
<evidence type="ECO:0000313" key="1">
    <source>
        <dbReference type="EMBL" id="CCD16612.1"/>
    </source>
</evidence>
<reference evidence="2" key="1">
    <citation type="submission" date="2011-07" db="EMBL/GenBank/DDBJ databases">
        <title>Divergent evolution of antigenic variation in African trypanosomes.</title>
        <authorList>
            <person name="Jackson A.P."/>
            <person name="Berry A."/>
            <person name="Allison H.C."/>
            <person name="Burton P."/>
            <person name="Anderson J."/>
            <person name="Aslett M."/>
            <person name="Brown R."/>
            <person name="Corton N."/>
            <person name="Harris D."/>
            <person name="Hauser H."/>
            <person name="Gamble J."/>
            <person name="Gilderthorp R."/>
            <person name="McQuillan J."/>
            <person name="Quail M.A."/>
            <person name="Sanders M."/>
            <person name="Van Tonder A."/>
            <person name="Ginger M.L."/>
            <person name="Donelson J.E."/>
            <person name="Field M.C."/>
            <person name="Barry J.D."/>
            <person name="Berriman M."/>
            <person name="Hertz-Fowler C."/>
        </authorList>
    </citation>
    <scope>NUCLEOTIDE SEQUENCE [LARGE SCALE GENOMIC DNA]</scope>
    <source>
        <strain evidence="2">IL3000</strain>
    </source>
</reference>
<accession>F9WH23</accession>
<dbReference type="AlphaFoldDB" id="F9WH23"/>
<evidence type="ECO:0000313" key="2">
    <source>
        <dbReference type="Proteomes" id="UP000000702"/>
    </source>
</evidence>
<organism evidence="1 2">
    <name type="scientific">Trypanosoma congolense (strain IL3000)</name>
    <dbReference type="NCBI Taxonomy" id="1068625"/>
    <lineage>
        <taxon>Eukaryota</taxon>
        <taxon>Discoba</taxon>
        <taxon>Euglenozoa</taxon>
        <taxon>Kinetoplastea</taxon>
        <taxon>Metakinetoplastina</taxon>
        <taxon>Trypanosomatida</taxon>
        <taxon>Trypanosomatidae</taxon>
        <taxon>Trypanosoma</taxon>
        <taxon>Nannomonas</taxon>
    </lineage>
</organism>